<feature type="compositionally biased region" description="Polar residues" evidence="6">
    <location>
        <begin position="519"/>
        <end position="536"/>
    </location>
</feature>
<evidence type="ECO:0000256" key="2">
    <source>
        <dbReference type="ARBA" id="ARBA00022723"/>
    </source>
</evidence>
<evidence type="ECO:0008006" key="9">
    <source>
        <dbReference type="Google" id="ProtNLM"/>
    </source>
</evidence>
<feature type="binding site" evidence="5">
    <location>
        <position position="584"/>
    </location>
    <ligand>
        <name>Fe cation</name>
        <dbReference type="ChEBI" id="CHEBI:24875"/>
        <note>catalytic</note>
    </ligand>
</feature>
<dbReference type="PANTHER" id="PTHR10543">
    <property type="entry name" value="BETA-CAROTENE DIOXYGENASE"/>
    <property type="match status" value="1"/>
</dbReference>
<dbReference type="Proteomes" id="UP000559027">
    <property type="component" value="Unassembled WGS sequence"/>
</dbReference>
<proteinExistence type="inferred from homology"/>
<feature type="binding site" evidence="5">
    <location>
        <position position="291"/>
    </location>
    <ligand>
        <name>Fe cation</name>
        <dbReference type="ChEBI" id="CHEBI:24875"/>
        <note>catalytic</note>
    </ligand>
</feature>
<organism evidence="7 8">
    <name type="scientific">Leucocoprinus leucothites</name>
    <dbReference type="NCBI Taxonomy" id="201217"/>
    <lineage>
        <taxon>Eukaryota</taxon>
        <taxon>Fungi</taxon>
        <taxon>Dikarya</taxon>
        <taxon>Basidiomycota</taxon>
        <taxon>Agaricomycotina</taxon>
        <taxon>Agaricomycetes</taxon>
        <taxon>Agaricomycetidae</taxon>
        <taxon>Agaricales</taxon>
        <taxon>Agaricineae</taxon>
        <taxon>Agaricaceae</taxon>
        <taxon>Leucocoprinus</taxon>
    </lineage>
</organism>
<evidence type="ECO:0000256" key="1">
    <source>
        <dbReference type="ARBA" id="ARBA00006787"/>
    </source>
</evidence>
<evidence type="ECO:0000256" key="3">
    <source>
        <dbReference type="ARBA" id="ARBA00023002"/>
    </source>
</evidence>
<name>A0A8H5G244_9AGAR</name>
<protein>
    <recommendedName>
        <fullName evidence="9">Carotenoid oxygenase</fullName>
    </recommendedName>
</protein>
<comment type="caution">
    <text evidence="7">The sequence shown here is derived from an EMBL/GenBank/DDBJ whole genome shotgun (WGS) entry which is preliminary data.</text>
</comment>
<dbReference type="GO" id="GO:0046872">
    <property type="term" value="F:metal ion binding"/>
    <property type="evidence" value="ECO:0007669"/>
    <property type="project" value="UniProtKB-KW"/>
</dbReference>
<keyword evidence="3" id="KW-0560">Oxidoreductase</keyword>
<feature type="region of interest" description="Disordered" evidence="6">
    <location>
        <begin position="506"/>
        <end position="540"/>
    </location>
</feature>
<feature type="region of interest" description="Disordered" evidence="6">
    <location>
        <begin position="140"/>
        <end position="159"/>
    </location>
</feature>
<dbReference type="PANTHER" id="PTHR10543:SF24">
    <property type="entry name" value="CAROTENOID ISOMEROOXYGENASE"/>
    <property type="match status" value="1"/>
</dbReference>
<keyword evidence="2 5" id="KW-0479">Metal-binding</keyword>
<evidence type="ECO:0000256" key="4">
    <source>
        <dbReference type="ARBA" id="ARBA00023004"/>
    </source>
</evidence>
<keyword evidence="8" id="KW-1185">Reference proteome</keyword>
<reference evidence="7 8" key="1">
    <citation type="journal article" date="2020" name="ISME J.">
        <title>Uncovering the hidden diversity of litter-decomposition mechanisms in mushroom-forming fungi.</title>
        <authorList>
            <person name="Floudas D."/>
            <person name="Bentzer J."/>
            <person name="Ahren D."/>
            <person name="Johansson T."/>
            <person name="Persson P."/>
            <person name="Tunlid A."/>
        </authorList>
    </citation>
    <scope>NUCLEOTIDE SEQUENCE [LARGE SCALE GENOMIC DNA]</scope>
    <source>
        <strain evidence="7 8">CBS 146.42</strain>
    </source>
</reference>
<evidence type="ECO:0000256" key="5">
    <source>
        <dbReference type="PIRSR" id="PIRSR604294-1"/>
    </source>
</evidence>
<dbReference type="OrthoDB" id="407010at2759"/>
<feature type="binding site" evidence="5">
    <location>
        <position position="233"/>
    </location>
    <ligand>
        <name>Fe cation</name>
        <dbReference type="ChEBI" id="CHEBI:24875"/>
        <note>catalytic</note>
    </ligand>
</feature>
<dbReference type="InterPro" id="IPR004294">
    <property type="entry name" value="Carotenoid_Oase"/>
</dbReference>
<feature type="binding site" evidence="5">
    <location>
        <position position="360"/>
    </location>
    <ligand>
        <name>Fe cation</name>
        <dbReference type="ChEBI" id="CHEBI:24875"/>
        <note>catalytic</note>
    </ligand>
</feature>
<evidence type="ECO:0000256" key="6">
    <source>
        <dbReference type="SAM" id="MobiDB-lite"/>
    </source>
</evidence>
<dbReference type="GO" id="GO:0016121">
    <property type="term" value="P:carotene catabolic process"/>
    <property type="evidence" value="ECO:0007669"/>
    <property type="project" value="TreeGrafter"/>
</dbReference>
<evidence type="ECO:0000313" key="7">
    <source>
        <dbReference type="EMBL" id="KAF5356921.1"/>
    </source>
</evidence>
<feature type="region of interest" description="Disordered" evidence="6">
    <location>
        <begin position="1"/>
        <end position="23"/>
    </location>
</feature>
<dbReference type="EMBL" id="JAACJO010000006">
    <property type="protein sequence ID" value="KAF5356921.1"/>
    <property type="molecule type" value="Genomic_DNA"/>
</dbReference>
<comment type="cofactor">
    <cofactor evidence="5">
        <name>Fe(2+)</name>
        <dbReference type="ChEBI" id="CHEBI:29033"/>
    </cofactor>
    <text evidence="5">Binds 1 Fe(2+) ion per subunit.</text>
</comment>
<dbReference type="Pfam" id="PF03055">
    <property type="entry name" value="RPE65"/>
    <property type="match status" value="1"/>
</dbReference>
<accession>A0A8H5G244</accession>
<evidence type="ECO:0000313" key="8">
    <source>
        <dbReference type="Proteomes" id="UP000559027"/>
    </source>
</evidence>
<keyword evidence="4 5" id="KW-0408">Iron</keyword>
<gene>
    <name evidence="7" type="ORF">D9756_006394</name>
</gene>
<sequence length="603" mass="66916">MSSSPKPSSWAAPGFENAQPQHEPILLPIKGQIPPWLSGSLYRTGPGTFRIQPTSSDNSQSKPDVSVSHWFDGLGMNHHFQITTKGEVYYSNRSSSDGRIAQIKQIGQVPGTTFGKQEDPCENLFQKFFTSFVPTPKTTTRPTIGADANTDVSKSFSKRPDNENISVTLSANIPGLSSHNATKSSASTGLRYLVAKTDANRLQILDPDTLKPLELTTYARLDPRLDGQFSAAHSCRDPFTGEYFNYVQKFGQRSIYKVFRARPPLGSEREGTKVKVDILAEIADAPMAYVHSFAITRKYVVLSIWQSDYNVSGASPPQHKDILSSLKPWDPKRDALFYVISREYGGVVAKFKTPTFFTFHAINAYDTPSQSDPSKDTITLDLTYYSTNSILNLLYLDHMRSADPSGESIEIPSARRFILSDITPPHPSTNPDTKSLSIKEAKVEFDISNIELPTIHPQSYSLPYRYAYGTHRAEHNAPGVFTDKIVKIDMKTRTWKTWGAEGYTTGEPIFVPRPRHTGRSSNPNQRNSAGDNTGVTETDEDDGVVLSVVLDGFEQRSMLVVLDAKDLSEVARAEMDRCVPLGFHGLFMGEKVPVVGTMQKARL</sequence>
<dbReference type="AlphaFoldDB" id="A0A8H5G244"/>
<dbReference type="GO" id="GO:0010436">
    <property type="term" value="F:carotenoid dioxygenase activity"/>
    <property type="evidence" value="ECO:0007669"/>
    <property type="project" value="TreeGrafter"/>
</dbReference>
<comment type="similarity">
    <text evidence="1">Belongs to the carotenoid oxygenase family.</text>
</comment>